<gene>
    <name evidence="10" type="ORF">N7492_007955</name>
</gene>
<evidence type="ECO:0000313" key="11">
    <source>
        <dbReference type="Proteomes" id="UP001146351"/>
    </source>
</evidence>
<sequence>MSGTHDYIIVGGGLTGCALAGRLAEKAPACRILIIEAGSNVADHPLTGAPLACFGAHGSPLDWAYTTVPQPHLNGRECYNSAGKALGGGTAINYGTWTRGNAADYDRWAEQVGDPSWSYQGLLPYFKRVETHFDANTDPAQHGRAGLIHNVSVSASSPNRRYPLRDPLRAAWERLGVKYNPDANAGSPMGLGELTENWREGKRQIASEVYGLSSRSNVDILTDTMVKRIVLEEREGKMVATGVETVDGRRFPATREVVVSASVYRTPQLLMLSGVGPADELEQHGIPQLVDAPEVGRNFHDHYAFNQWWKLRNPEKGLSIGTPHWSDPAYSLGLPCDWIVTTGAPREELQRALAKDGETDIENHPVLAPDVCHLEILVVYAPAGAPIAKVDVPMDGTHIATAVLGMAPTSHGRITLESADPTAAPRIDPNYYASEVDRAALRAGIRQVGQLLLDTPEGQDIVECETTHPDVSPLRSDATDEEIDARVRFGGNTFYHPAGSVAMGKVLDSNLRVLGVEGLRVADASILPVTVASHYQVLLYAVAEKAADLIVGS</sequence>
<evidence type="ECO:0000256" key="2">
    <source>
        <dbReference type="ARBA" id="ARBA00004496"/>
    </source>
</evidence>
<proteinExistence type="inferred from homology"/>
<evidence type="ECO:0000256" key="5">
    <source>
        <dbReference type="ARBA" id="ARBA00022512"/>
    </source>
</evidence>
<accession>A0A9W9HQP3</accession>
<dbReference type="InterPro" id="IPR012132">
    <property type="entry name" value="GMC_OxRdtase"/>
</dbReference>
<evidence type="ECO:0000256" key="6">
    <source>
        <dbReference type="PIRSR" id="PIRSR000137-1"/>
    </source>
</evidence>
<name>A0A9W9HQP3_9EURO</name>
<feature type="active site" description="Proton donor" evidence="6">
    <location>
        <position position="496"/>
    </location>
</feature>
<evidence type="ECO:0000256" key="4">
    <source>
        <dbReference type="ARBA" id="ARBA00022490"/>
    </source>
</evidence>
<keyword evidence="7 8" id="KW-0274">FAD</keyword>
<reference evidence="10" key="2">
    <citation type="journal article" date="2023" name="IMA Fungus">
        <title>Comparative genomic study of the Penicillium genus elucidates a diverse pangenome and 15 lateral gene transfer events.</title>
        <authorList>
            <person name="Petersen C."/>
            <person name="Sorensen T."/>
            <person name="Nielsen M.R."/>
            <person name="Sondergaard T.E."/>
            <person name="Sorensen J.L."/>
            <person name="Fitzpatrick D.A."/>
            <person name="Frisvad J.C."/>
            <person name="Nielsen K.L."/>
        </authorList>
    </citation>
    <scope>NUCLEOTIDE SEQUENCE</scope>
    <source>
        <strain evidence="10">IBT 21917</strain>
    </source>
</reference>
<comment type="cofactor">
    <cofactor evidence="7">
        <name>FAD</name>
        <dbReference type="ChEBI" id="CHEBI:57692"/>
    </cofactor>
</comment>
<feature type="active site" description="Proton acceptor" evidence="6">
    <location>
        <position position="534"/>
    </location>
</feature>
<dbReference type="PROSITE" id="PS00623">
    <property type="entry name" value="GMC_OXRED_1"/>
    <property type="match status" value="1"/>
</dbReference>
<dbReference type="Proteomes" id="UP001146351">
    <property type="component" value="Unassembled WGS sequence"/>
</dbReference>
<organism evidence="10 11">
    <name type="scientific">Penicillium capsulatum</name>
    <dbReference type="NCBI Taxonomy" id="69766"/>
    <lineage>
        <taxon>Eukaryota</taxon>
        <taxon>Fungi</taxon>
        <taxon>Dikarya</taxon>
        <taxon>Ascomycota</taxon>
        <taxon>Pezizomycotina</taxon>
        <taxon>Eurotiomycetes</taxon>
        <taxon>Eurotiomycetidae</taxon>
        <taxon>Eurotiales</taxon>
        <taxon>Aspergillaceae</taxon>
        <taxon>Penicillium</taxon>
    </lineage>
</organism>
<protein>
    <recommendedName>
        <fullName evidence="9">Glucose-methanol-choline oxidoreductase N-terminal domain-containing protein</fullName>
    </recommendedName>
</protein>
<dbReference type="Pfam" id="PF00732">
    <property type="entry name" value="GMC_oxred_N"/>
    <property type="match status" value="1"/>
</dbReference>
<dbReference type="SUPFAM" id="SSF51905">
    <property type="entry name" value="FAD/NAD(P)-binding domain"/>
    <property type="match status" value="1"/>
</dbReference>
<comment type="caution">
    <text evidence="10">The sequence shown here is derived from an EMBL/GenBank/DDBJ whole genome shotgun (WGS) entry which is preliminary data.</text>
</comment>
<feature type="binding site" evidence="7">
    <location>
        <position position="226"/>
    </location>
    <ligand>
        <name>FAD</name>
        <dbReference type="ChEBI" id="CHEBI:57692"/>
    </ligand>
</feature>
<keyword evidence="5" id="KW-0964">Secreted</keyword>
<dbReference type="InterPro" id="IPR000172">
    <property type="entry name" value="GMC_OxRdtase_N"/>
</dbReference>
<keyword evidence="8" id="KW-0285">Flavoprotein</keyword>
<feature type="domain" description="Glucose-methanol-choline oxidoreductase N-terminal" evidence="9">
    <location>
        <begin position="83"/>
        <end position="106"/>
    </location>
</feature>
<dbReference type="AlphaFoldDB" id="A0A9W9HQP3"/>
<dbReference type="GO" id="GO:0050660">
    <property type="term" value="F:flavin adenine dinucleotide binding"/>
    <property type="evidence" value="ECO:0007669"/>
    <property type="project" value="InterPro"/>
</dbReference>
<dbReference type="Gene3D" id="3.30.560.10">
    <property type="entry name" value="Glucose Oxidase, domain 3"/>
    <property type="match status" value="1"/>
</dbReference>
<keyword evidence="4" id="KW-0963">Cytoplasm</keyword>
<dbReference type="EMBL" id="JAPQKO010000006">
    <property type="protein sequence ID" value="KAJ5155152.1"/>
    <property type="molecule type" value="Genomic_DNA"/>
</dbReference>
<evidence type="ECO:0000259" key="9">
    <source>
        <dbReference type="PROSITE" id="PS00623"/>
    </source>
</evidence>
<evidence type="ECO:0000256" key="3">
    <source>
        <dbReference type="ARBA" id="ARBA00010790"/>
    </source>
</evidence>
<dbReference type="PANTHER" id="PTHR11552:SF123">
    <property type="entry name" value="GMC OXIDOREDUCTASE (AFU_ORTHOLOGUE AFUA_2G01770)-RELATED"/>
    <property type="match status" value="1"/>
</dbReference>
<dbReference type="Gene3D" id="3.50.50.60">
    <property type="entry name" value="FAD/NAD(P)-binding domain"/>
    <property type="match status" value="1"/>
</dbReference>
<dbReference type="SUPFAM" id="SSF54373">
    <property type="entry name" value="FAD-linked reductases, C-terminal domain"/>
    <property type="match status" value="1"/>
</dbReference>
<dbReference type="InterPro" id="IPR036188">
    <property type="entry name" value="FAD/NAD-bd_sf"/>
</dbReference>
<evidence type="ECO:0000313" key="10">
    <source>
        <dbReference type="EMBL" id="KAJ5155152.1"/>
    </source>
</evidence>
<comment type="subcellular location">
    <subcellularLocation>
        <location evidence="2">Cytoplasm</location>
    </subcellularLocation>
    <subcellularLocation>
        <location evidence="1">Secreted</location>
        <location evidence="1">Cell wall</location>
    </subcellularLocation>
</comment>
<dbReference type="PIRSF" id="PIRSF000137">
    <property type="entry name" value="Alcohol_oxidase"/>
    <property type="match status" value="1"/>
</dbReference>
<keyword evidence="5" id="KW-0134">Cell wall</keyword>
<comment type="similarity">
    <text evidence="3 8">Belongs to the GMC oxidoreductase family.</text>
</comment>
<dbReference type="InterPro" id="IPR007867">
    <property type="entry name" value="GMC_OxRtase_C"/>
</dbReference>
<evidence type="ECO:0000256" key="1">
    <source>
        <dbReference type="ARBA" id="ARBA00004191"/>
    </source>
</evidence>
<dbReference type="OrthoDB" id="269227at2759"/>
<dbReference type="GO" id="GO:0005737">
    <property type="term" value="C:cytoplasm"/>
    <property type="evidence" value="ECO:0007669"/>
    <property type="project" value="UniProtKB-SubCell"/>
</dbReference>
<reference evidence="10" key="1">
    <citation type="submission" date="2022-11" db="EMBL/GenBank/DDBJ databases">
        <authorList>
            <person name="Petersen C."/>
        </authorList>
    </citation>
    <scope>NUCLEOTIDE SEQUENCE</scope>
    <source>
        <strain evidence="10">IBT 21917</strain>
    </source>
</reference>
<keyword evidence="11" id="KW-1185">Reference proteome</keyword>
<evidence type="ECO:0000256" key="8">
    <source>
        <dbReference type="RuleBase" id="RU003968"/>
    </source>
</evidence>
<dbReference type="Pfam" id="PF05199">
    <property type="entry name" value="GMC_oxred_C"/>
    <property type="match status" value="1"/>
</dbReference>
<dbReference type="GO" id="GO:0016614">
    <property type="term" value="F:oxidoreductase activity, acting on CH-OH group of donors"/>
    <property type="evidence" value="ECO:0007669"/>
    <property type="project" value="InterPro"/>
</dbReference>
<dbReference type="PANTHER" id="PTHR11552">
    <property type="entry name" value="GLUCOSE-METHANOL-CHOLINE GMC OXIDOREDUCTASE"/>
    <property type="match status" value="1"/>
</dbReference>
<evidence type="ECO:0000256" key="7">
    <source>
        <dbReference type="PIRSR" id="PIRSR000137-2"/>
    </source>
</evidence>